<evidence type="ECO:0000313" key="4">
    <source>
        <dbReference type="Proteomes" id="UP001370299"/>
    </source>
</evidence>
<reference evidence="3 4" key="1">
    <citation type="submission" date="2024-03" db="EMBL/GenBank/DDBJ databases">
        <title>Whole genomes of four grape xylem sap localized bacterial endophytes.</title>
        <authorList>
            <person name="Kumar G."/>
            <person name="Savka M.A."/>
        </authorList>
    </citation>
    <scope>NUCLEOTIDE SEQUENCE [LARGE SCALE GENOMIC DNA]</scope>
    <source>
        <strain evidence="3 4">RIT_GXS8</strain>
    </source>
</reference>
<evidence type="ECO:0000313" key="3">
    <source>
        <dbReference type="EMBL" id="MEK0172144.1"/>
    </source>
</evidence>
<feature type="domain" description="FAD-binding" evidence="1">
    <location>
        <begin position="13"/>
        <end position="172"/>
    </location>
</feature>
<protein>
    <submittedName>
        <fullName evidence="3">FAD-dependent monooxygenase</fullName>
    </submittedName>
</protein>
<dbReference type="InterPro" id="IPR053212">
    <property type="entry name" value="DHP_3-monooxygenase"/>
</dbReference>
<feature type="domain" description="2,6-dihydroxypyridine 3-monooxygenase substrate binding" evidence="2">
    <location>
        <begin position="173"/>
        <end position="300"/>
    </location>
</feature>
<dbReference type="Pfam" id="PF22607">
    <property type="entry name" value="FAD_binding-like"/>
    <property type="match status" value="1"/>
</dbReference>
<comment type="caution">
    <text evidence="3">The sequence shown here is derived from an EMBL/GenBank/DDBJ whole genome shotgun (WGS) entry which is preliminary data.</text>
</comment>
<dbReference type="Pfam" id="PF01494">
    <property type="entry name" value="FAD_binding_3"/>
    <property type="match status" value="1"/>
</dbReference>
<dbReference type="RefSeq" id="WP_340197516.1">
    <property type="nucleotide sequence ID" value="NZ_JBBKAP010000072.1"/>
</dbReference>
<keyword evidence="3" id="KW-0503">Monooxygenase</keyword>
<keyword evidence="3" id="KW-0560">Oxidoreductase</keyword>
<accession>A0ABU8YC88</accession>
<dbReference type="Proteomes" id="UP001370299">
    <property type="component" value="Unassembled WGS sequence"/>
</dbReference>
<gene>
    <name evidence="3" type="ORF">WMN62_11755</name>
</gene>
<name>A0ABU8YC88_9MICO</name>
<dbReference type="PANTHER" id="PTHR47469">
    <property type="entry name" value="MONOOXYGENASE-LIKE"/>
    <property type="match status" value="1"/>
</dbReference>
<keyword evidence="4" id="KW-1185">Reference proteome</keyword>
<dbReference type="GO" id="GO:0004497">
    <property type="term" value="F:monooxygenase activity"/>
    <property type="evidence" value="ECO:0007669"/>
    <property type="project" value="UniProtKB-KW"/>
</dbReference>
<sequence>MTTPHRSPTPRRVAVVGGSLGGLFAATLLEQDGHDVTVFERSTRGLARRGAGLVAQQDLYDVLRRLGLDRAAEVGVVARERITLDRSGRVVQRDPTPQTQVSWDHLWVMLRERLDDHQYLLDHRVERVDADDDHAELVCSDGVVRRFDLVVGADGANSVVRRFVAPGQSTARYVGYSTWRGLVPETAMLDGAGDVLLERFAFFNGPRSHMLGYLVPGPDGETRVGSRRYNWVWYRPITPPQLERVMRASGRRADDLSLAPGDLPESLRDELRADAVAELPPPFADAVLAEPEPFLQGIVDYVAPRMTARRVVLTGDAAAVVRPHTAMGAAKAAGDALALSDALRRWPLDAALATYDSDRLEVARAIAQYGVRLGRSLPFAHQV</sequence>
<dbReference type="Gene3D" id="3.50.50.60">
    <property type="entry name" value="FAD/NAD(P)-binding domain"/>
    <property type="match status" value="1"/>
</dbReference>
<dbReference type="SUPFAM" id="SSF54373">
    <property type="entry name" value="FAD-linked reductases, C-terminal domain"/>
    <property type="match status" value="1"/>
</dbReference>
<dbReference type="NCBIfam" id="NF005566">
    <property type="entry name" value="PRK07236.1"/>
    <property type="match status" value="1"/>
</dbReference>
<dbReference type="InterPro" id="IPR054707">
    <property type="entry name" value="DhpH_subs-bd"/>
</dbReference>
<dbReference type="EMBL" id="JBBLYY010000061">
    <property type="protein sequence ID" value="MEK0172144.1"/>
    <property type="molecule type" value="Genomic_DNA"/>
</dbReference>
<dbReference type="PANTHER" id="PTHR47469:SF2">
    <property type="entry name" value="OS06G0597600 PROTEIN"/>
    <property type="match status" value="1"/>
</dbReference>
<proteinExistence type="predicted"/>
<dbReference type="PRINTS" id="PR00420">
    <property type="entry name" value="RNGMNOXGNASE"/>
</dbReference>
<dbReference type="Gene3D" id="3.30.9.30">
    <property type="match status" value="1"/>
</dbReference>
<organism evidence="3 4">
    <name type="scientific">Curtobacterium citreum</name>
    <dbReference type="NCBI Taxonomy" id="2036"/>
    <lineage>
        <taxon>Bacteria</taxon>
        <taxon>Bacillati</taxon>
        <taxon>Actinomycetota</taxon>
        <taxon>Actinomycetes</taxon>
        <taxon>Micrococcales</taxon>
        <taxon>Microbacteriaceae</taxon>
        <taxon>Curtobacterium</taxon>
    </lineage>
</organism>
<dbReference type="InterPro" id="IPR036188">
    <property type="entry name" value="FAD/NAD-bd_sf"/>
</dbReference>
<dbReference type="SUPFAM" id="SSF51905">
    <property type="entry name" value="FAD/NAD(P)-binding domain"/>
    <property type="match status" value="1"/>
</dbReference>
<evidence type="ECO:0000259" key="1">
    <source>
        <dbReference type="Pfam" id="PF01494"/>
    </source>
</evidence>
<evidence type="ECO:0000259" key="2">
    <source>
        <dbReference type="Pfam" id="PF22607"/>
    </source>
</evidence>
<dbReference type="InterPro" id="IPR002938">
    <property type="entry name" value="FAD-bd"/>
</dbReference>